<protein>
    <submittedName>
        <fullName evidence="7">NnrU family protein</fullName>
    </submittedName>
</protein>
<dbReference type="Proteomes" id="UP000326554">
    <property type="component" value="Unassembled WGS sequence"/>
</dbReference>
<evidence type="ECO:0000256" key="2">
    <source>
        <dbReference type="ARBA" id="ARBA00022692"/>
    </source>
</evidence>
<accession>A0A5J5GRA6</accession>
<feature type="domain" description="NnrU" evidence="6">
    <location>
        <begin position="6"/>
        <end position="227"/>
    </location>
</feature>
<feature type="transmembrane region" description="Helical" evidence="5">
    <location>
        <begin position="114"/>
        <end position="134"/>
    </location>
</feature>
<comment type="caution">
    <text evidence="7">The sequence shown here is derived from an EMBL/GenBank/DDBJ whole genome shotgun (WGS) entry which is preliminary data.</text>
</comment>
<keyword evidence="4 5" id="KW-0472">Membrane</keyword>
<sequence length="230" mass="24828">MTWAPFLLALAVFVGSHYLPARTGLREVALRRFGRRAYFSVYGLVSLAVLGWVVVAAGHAPYLQLWPPMPWMRWVPNLAMPLALVLTACGLGLRQPWTLGAKRGATFDPADPGLAAVTRHPLLWALALWAGAHLLVNGDLAHVVLFGLFLAMALGFMPVFDARARRDLAASDRAAFFAATSVLSLAPFAEREWRAANLRPLAIRSGLGLALWIVALALHGAVIGVSPLPL</sequence>
<evidence type="ECO:0000256" key="4">
    <source>
        <dbReference type="ARBA" id="ARBA00023136"/>
    </source>
</evidence>
<evidence type="ECO:0000313" key="8">
    <source>
        <dbReference type="Proteomes" id="UP000326554"/>
    </source>
</evidence>
<evidence type="ECO:0000256" key="3">
    <source>
        <dbReference type="ARBA" id="ARBA00022989"/>
    </source>
</evidence>
<dbReference type="InterPro" id="IPR009915">
    <property type="entry name" value="NnrU_dom"/>
</dbReference>
<dbReference type="AlphaFoldDB" id="A0A5J5GRA6"/>
<evidence type="ECO:0000256" key="5">
    <source>
        <dbReference type="SAM" id="Phobius"/>
    </source>
</evidence>
<organism evidence="7 8">
    <name type="scientific">Histidinibacterium aquaticum</name>
    <dbReference type="NCBI Taxonomy" id="2613962"/>
    <lineage>
        <taxon>Bacteria</taxon>
        <taxon>Pseudomonadati</taxon>
        <taxon>Pseudomonadota</taxon>
        <taxon>Alphaproteobacteria</taxon>
        <taxon>Rhodobacterales</taxon>
        <taxon>Paracoccaceae</taxon>
        <taxon>Histidinibacterium</taxon>
    </lineage>
</organism>
<gene>
    <name evidence="7" type="ORF">F3S47_02205</name>
</gene>
<reference evidence="7 8" key="1">
    <citation type="submission" date="2019-09" db="EMBL/GenBank/DDBJ databases">
        <authorList>
            <person name="Park J.-S."/>
            <person name="Choi H.-J."/>
        </authorList>
    </citation>
    <scope>NUCLEOTIDE SEQUENCE [LARGE SCALE GENOMIC DNA]</scope>
    <source>
        <strain evidence="7 8">176SS1-4</strain>
    </source>
</reference>
<feature type="transmembrane region" description="Helical" evidence="5">
    <location>
        <begin position="140"/>
        <end position="160"/>
    </location>
</feature>
<dbReference type="Pfam" id="PF07298">
    <property type="entry name" value="NnrU"/>
    <property type="match status" value="1"/>
</dbReference>
<comment type="subcellular location">
    <subcellularLocation>
        <location evidence="1">Membrane</location>
        <topology evidence="1">Multi-pass membrane protein</topology>
    </subcellularLocation>
</comment>
<keyword evidence="2 5" id="KW-0812">Transmembrane</keyword>
<dbReference type="GO" id="GO:0016020">
    <property type="term" value="C:membrane"/>
    <property type="evidence" value="ECO:0007669"/>
    <property type="project" value="UniProtKB-SubCell"/>
</dbReference>
<evidence type="ECO:0000256" key="1">
    <source>
        <dbReference type="ARBA" id="ARBA00004141"/>
    </source>
</evidence>
<evidence type="ECO:0000259" key="6">
    <source>
        <dbReference type="Pfam" id="PF07298"/>
    </source>
</evidence>
<evidence type="ECO:0000313" key="7">
    <source>
        <dbReference type="EMBL" id="KAA9010088.1"/>
    </source>
</evidence>
<dbReference type="EMBL" id="VYQE01000001">
    <property type="protein sequence ID" value="KAA9010088.1"/>
    <property type="molecule type" value="Genomic_DNA"/>
</dbReference>
<feature type="transmembrane region" description="Helical" evidence="5">
    <location>
        <begin position="209"/>
        <end position="228"/>
    </location>
</feature>
<feature type="transmembrane region" description="Helical" evidence="5">
    <location>
        <begin position="6"/>
        <end position="25"/>
    </location>
</feature>
<feature type="transmembrane region" description="Helical" evidence="5">
    <location>
        <begin position="74"/>
        <end position="93"/>
    </location>
</feature>
<keyword evidence="8" id="KW-1185">Reference proteome</keyword>
<name>A0A5J5GRA6_9RHOB</name>
<dbReference type="RefSeq" id="WP_150443572.1">
    <property type="nucleotide sequence ID" value="NZ_VYQE01000001.1"/>
</dbReference>
<feature type="transmembrane region" description="Helical" evidence="5">
    <location>
        <begin position="37"/>
        <end position="62"/>
    </location>
</feature>
<proteinExistence type="predicted"/>
<keyword evidence="3 5" id="KW-1133">Transmembrane helix</keyword>